<evidence type="ECO:0000256" key="1">
    <source>
        <dbReference type="SAM" id="MobiDB-lite"/>
    </source>
</evidence>
<keyword evidence="2" id="KW-1133">Transmembrane helix</keyword>
<dbReference type="Proteomes" id="UP001165060">
    <property type="component" value="Unassembled WGS sequence"/>
</dbReference>
<feature type="transmembrane region" description="Helical" evidence="2">
    <location>
        <begin position="506"/>
        <end position="524"/>
    </location>
</feature>
<evidence type="ECO:0000313" key="3">
    <source>
        <dbReference type="EMBL" id="GMI20453.1"/>
    </source>
</evidence>
<dbReference type="Gene3D" id="3.80.10.10">
    <property type="entry name" value="Ribonuclease Inhibitor"/>
    <property type="match status" value="1"/>
</dbReference>
<feature type="transmembrane region" description="Helical" evidence="2">
    <location>
        <begin position="778"/>
        <end position="795"/>
    </location>
</feature>
<protein>
    <submittedName>
        <fullName evidence="3">Uncharacterized protein</fullName>
    </submittedName>
</protein>
<feature type="transmembrane region" description="Helical" evidence="2">
    <location>
        <begin position="747"/>
        <end position="766"/>
    </location>
</feature>
<keyword evidence="2" id="KW-0472">Membrane</keyword>
<feature type="transmembrane region" description="Helical" evidence="2">
    <location>
        <begin position="536"/>
        <end position="559"/>
    </location>
</feature>
<feature type="transmembrane region" description="Helical" evidence="2">
    <location>
        <begin position="854"/>
        <end position="875"/>
    </location>
</feature>
<evidence type="ECO:0000313" key="4">
    <source>
        <dbReference type="Proteomes" id="UP001165060"/>
    </source>
</evidence>
<feature type="transmembrane region" description="Helical" evidence="2">
    <location>
        <begin position="385"/>
        <end position="405"/>
    </location>
</feature>
<reference evidence="3 4" key="1">
    <citation type="journal article" date="2023" name="Commun. Biol.">
        <title>Genome analysis of Parmales, the sister group of diatoms, reveals the evolutionary specialization of diatoms from phago-mixotrophs to photoautotrophs.</title>
        <authorList>
            <person name="Ban H."/>
            <person name="Sato S."/>
            <person name="Yoshikawa S."/>
            <person name="Yamada K."/>
            <person name="Nakamura Y."/>
            <person name="Ichinomiya M."/>
            <person name="Sato N."/>
            <person name="Blanc-Mathieu R."/>
            <person name="Endo H."/>
            <person name="Kuwata A."/>
            <person name="Ogata H."/>
        </authorList>
    </citation>
    <scope>NUCLEOTIDE SEQUENCE [LARGE SCALE GENOMIC DNA]</scope>
</reference>
<accession>A0ABQ6M6E8</accession>
<feature type="transmembrane region" description="Helical" evidence="2">
    <location>
        <begin position="244"/>
        <end position="268"/>
    </location>
</feature>
<dbReference type="PANTHER" id="PTHR48065">
    <property type="entry name" value="OS10G0469600 PROTEIN"/>
    <property type="match status" value="1"/>
</dbReference>
<feature type="transmembrane region" description="Helical" evidence="2">
    <location>
        <begin position="579"/>
        <end position="596"/>
    </location>
</feature>
<dbReference type="Pfam" id="PF00560">
    <property type="entry name" value="LRR_1"/>
    <property type="match status" value="3"/>
</dbReference>
<dbReference type="InterPro" id="IPR032675">
    <property type="entry name" value="LRR_dom_sf"/>
</dbReference>
<gene>
    <name evidence="3" type="ORF">TeGR_g4998</name>
</gene>
<keyword evidence="4" id="KW-1185">Reference proteome</keyword>
<dbReference type="SUPFAM" id="SSF52058">
    <property type="entry name" value="L domain-like"/>
    <property type="match status" value="1"/>
</dbReference>
<dbReference type="EMBL" id="BRYB01003778">
    <property type="protein sequence ID" value="GMI20453.1"/>
    <property type="molecule type" value="Genomic_DNA"/>
</dbReference>
<feature type="region of interest" description="Disordered" evidence="1">
    <location>
        <begin position="886"/>
        <end position="914"/>
    </location>
</feature>
<evidence type="ECO:0000256" key="2">
    <source>
        <dbReference type="SAM" id="Phobius"/>
    </source>
</evidence>
<keyword evidence="2" id="KW-0812">Transmembrane</keyword>
<feature type="transmembrane region" description="Helical" evidence="2">
    <location>
        <begin position="298"/>
        <end position="325"/>
    </location>
</feature>
<feature type="transmembrane region" description="Helical" evidence="2">
    <location>
        <begin position="824"/>
        <end position="848"/>
    </location>
</feature>
<dbReference type="PANTHER" id="PTHR48065:SF75">
    <property type="entry name" value="LEUCINE-RICH REPEAT-CONTAINING N-TERMINAL PLANT-TYPE DOMAIN-CONTAINING PROTEIN"/>
    <property type="match status" value="1"/>
</dbReference>
<feature type="transmembrane region" description="Helical" evidence="2">
    <location>
        <begin position="345"/>
        <end position="364"/>
    </location>
</feature>
<name>A0ABQ6M6E8_9STRA</name>
<sequence length="952" mass="106089">MGNLANLLDMNLGNNMLTGPIPESFGHLRKLQLLDLSYNVLDGSLPDVLGQLEDLHFLALGNNALSGEMPRSVCDLADLTTLSLSDNFIGGSIPRCLYKLDKLGFLDLAFNKLEPPFPDKLRDRCLGTFIHCFFSSNPVEGYLCEDYHATTKGVYDEELAADYGTWSNSHYATWSTARGAVSEGRYRAFAGSAAFHACLPCANCLSNFTCDNSFVRTPEFPLCDTCPIERFEVTGRCLECPKSALASFVLPLSVLLSIALLTSIVFLLSKRGVVTLPSFRLDVNNIIRIKQLCAAVQAIFVFMQLSNSLAPWFVAMTSILAVAVAPFEIQPVCYSWYQNLRNSHFFFLSAVVALFTLFSFAFALRRAHKMAFLRARLSPHAFANFQKLSALIVVQAPIAVLPFAISPEKSFVALDNSPAIFVIGQCTLAVLVYILHRVIKTTSSRFKSMRAKIIDEFASMSAADLEEALEVSWDDIDNERPFIATFSLQYTPAEFQHEERAIWRKIMWLLGTGVVRGVSLKVTMDVSGTPAIKHVPSLMVITTNTLFIVVNLVYARHLLRRPYASHRRSRKLGDPMNDAELLITRATSWGACLLTFREAVISSNNWPSWSMDVFCVIFLVAVVYSQLPLFSGFAADARTAISRGLSRHASSGNSSSGDFDRSRLHSGVQDFSGGHIEKMLQSESFREVLLQQSRLKLHMMSSEEKRRWITPEDDRHLDAKNPLVPSLLKKALQNAKELVDRSRWIKLAVYILSGFCISPMVFQGFFGEYEAEEQPLVILSQLGTFSVAALLCGMCNRDLRGGKTVCGTVTVGGWAARLLRWLRFALTTLKFIWSFLIFVTAVYACIFLGSLWAWLWWCLVWVPAILCIFLEAVAWREKRRIVREDRDEADDGGSGESAVSEGGAARKKRGGNLKRSSTPFIEWIAKKPVKNANFSGEEGVQISKRDSTAAVL</sequence>
<dbReference type="InterPro" id="IPR001611">
    <property type="entry name" value="Leu-rich_rpt"/>
</dbReference>
<comment type="caution">
    <text evidence="3">The sequence shown here is derived from an EMBL/GenBank/DDBJ whole genome shotgun (WGS) entry which is preliminary data.</text>
</comment>
<feature type="transmembrane region" description="Helical" evidence="2">
    <location>
        <begin position="417"/>
        <end position="439"/>
    </location>
</feature>
<feature type="transmembrane region" description="Helical" evidence="2">
    <location>
        <begin position="616"/>
        <end position="635"/>
    </location>
</feature>
<proteinExistence type="predicted"/>
<organism evidence="3 4">
    <name type="scientific">Tetraparma gracilis</name>
    <dbReference type="NCBI Taxonomy" id="2962635"/>
    <lineage>
        <taxon>Eukaryota</taxon>
        <taxon>Sar</taxon>
        <taxon>Stramenopiles</taxon>
        <taxon>Ochrophyta</taxon>
        <taxon>Bolidophyceae</taxon>
        <taxon>Parmales</taxon>
        <taxon>Triparmaceae</taxon>
        <taxon>Tetraparma</taxon>
    </lineage>
</organism>